<reference evidence="2 3" key="1">
    <citation type="submission" date="2020-04" db="EMBL/GenBank/DDBJ databases">
        <authorList>
            <person name="De Canck E."/>
        </authorList>
    </citation>
    <scope>NUCLEOTIDE SEQUENCE [LARGE SCALE GENOMIC DNA]</scope>
    <source>
        <strain evidence="2 3">LMG 3415</strain>
    </source>
</reference>
<dbReference type="EMBL" id="CADIKR010000008">
    <property type="protein sequence ID" value="CAB3914405.1"/>
    <property type="molecule type" value="Genomic_DNA"/>
</dbReference>
<protein>
    <submittedName>
        <fullName evidence="2">Uncharacterized protein</fullName>
    </submittedName>
</protein>
<evidence type="ECO:0000313" key="3">
    <source>
        <dbReference type="Proteomes" id="UP000507140"/>
    </source>
</evidence>
<dbReference type="Proteomes" id="UP000507140">
    <property type="component" value="Unassembled WGS sequence"/>
</dbReference>
<keyword evidence="3" id="KW-1185">Reference proteome</keyword>
<dbReference type="RefSeq" id="WP_042797697.1">
    <property type="nucleotide sequence ID" value="NZ_CADIKR010000008.1"/>
</dbReference>
<accession>A0ABM8LKC2</accession>
<organism evidence="2 3">
    <name type="scientific">Achromobacter mucicolens</name>
    <dbReference type="NCBI Taxonomy" id="1389922"/>
    <lineage>
        <taxon>Bacteria</taxon>
        <taxon>Pseudomonadati</taxon>
        <taxon>Pseudomonadota</taxon>
        <taxon>Betaproteobacteria</taxon>
        <taxon>Burkholderiales</taxon>
        <taxon>Alcaligenaceae</taxon>
        <taxon>Achromobacter</taxon>
    </lineage>
</organism>
<name>A0ABM8LKC2_9BURK</name>
<keyword evidence="1" id="KW-1133">Transmembrane helix</keyword>
<comment type="caution">
    <text evidence="2">The sequence shown here is derived from an EMBL/GenBank/DDBJ whole genome shotgun (WGS) entry which is preliminary data.</text>
</comment>
<gene>
    <name evidence="2" type="ORF">LMG3415_05151</name>
</gene>
<proteinExistence type="predicted"/>
<evidence type="ECO:0000256" key="1">
    <source>
        <dbReference type="SAM" id="Phobius"/>
    </source>
</evidence>
<feature type="transmembrane region" description="Helical" evidence="1">
    <location>
        <begin position="20"/>
        <end position="43"/>
    </location>
</feature>
<sequence>MCQCYRQCHCDNDREKAKRYAIVAGIYFVVFALAGAAMFSSLVDNGYAEWASNPWRAQASPVDPPEATGTTSSDRRREELTAAAAEGDVAALNELTGMLSGGGRIVIRLFSNEQLERLVAKALTMPATASNKELLYLAGQVVIAGKAVSYSSQDAVQLLSMAWAGGKAEAARDLTLRLKIEGDPASAYLWALRCVRPCMPMFPANEYRKHIDSTLAARIEELSQDRNIVFAPKI</sequence>
<keyword evidence="1" id="KW-0472">Membrane</keyword>
<evidence type="ECO:0000313" key="2">
    <source>
        <dbReference type="EMBL" id="CAB3914405.1"/>
    </source>
</evidence>
<keyword evidence="1" id="KW-0812">Transmembrane</keyword>